<feature type="transmembrane region" description="Helical" evidence="6">
    <location>
        <begin position="55"/>
        <end position="74"/>
    </location>
</feature>
<protein>
    <submittedName>
        <fullName evidence="8">Citrate:proton symporter</fullName>
    </submittedName>
</protein>
<dbReference type="InterPro" id="IPR014738">
    <property type="entry name" value="Citrate_transporter"/>
</dbReference>
<dbReference type="GO" id="GO:0015128">
    <property type="term" value="F:gluconate transmembrane transporter activity"/>
    <property type="evidence" value="ECO:0007669"/>
    <property type="project" value="InterPro"/>
</dbReference>
<keyword evidence="4 6" id="KW-1133">Transmembrane helix</keyword>
<dbReference type="NCBIfam" id="TIGR00784">
    <property type="entry name" value="citMHS"/>
    <property type="match status" value="1"/>
</dbReference>
<evidence type="ECO:0000256" key="6">
    <source>
        <dbReference type="SAM" id="Phobius"/>
    </source>
</evidence>
<evidence type="ECO:0000256" key="4">
    <source>
        <dbReference type="ARBA" id="ARBA00022989"/>
    </source>
</evidence>
<evidence type="ECO:0000256" key="3">
    <source>
        <dbReference type="ARBA" id="ARBA00022692"/>
    </source>
</evidence>
<feature type="transmembrane region" description="Helical" evidence="6">
    <location>
        <begin position="94"/>
        <end position="112"/>
    </location>
</feature>
<keyword evidence="2" id="KW-0813">Transport</keyword>
<reference evidence="8" key="1">
    <citation type="submission" date="2021-02" db="EMBL/GenBank/DDBJ databases">
        <title>Infant gut strain persistence is associated with maternal origin, phylogeny, and functional potential including surface adhesion and iron acquisition.</title>
        <authorList>
            <person name="Lou Y.C."/>
        </authorList>
    </citation>
    <scope>NUCLEOTIDE SEQUENCE</scope>
    <source>
        <strain evidence="8">L3_106_000M1_dasL3_106_000M1_concoct_15</strain>
    </source>
</reference>
<comment type="caution">
    <text evidence="8">The sequence shown here is derived from an EMBL/GenBank/DDBJ whole genome shotgun (WGS) entry which is preliminary data.</text>
</comment>
<evidence type="ECO:0000259" key="7">
    <source>
        <dbReference type="Pfam" id="PF03600"/>
    </source>
</evidence>
<dbReference type="Proteomes" id="UP000754226">
    <property type="component" value="Unassembled WGS sequence"/>
</dbReference>
<dbReference type="GO" id="GO:0015137">
    <property type="term" value="F:citrate transmembrane transporter activity"/>
    <property type="evidence" value="ECO:0007669"/>
    <property type="project" value="InterPro"/>
</dbReference>
<keyword evidence="3 6" id="KW-0812">Transmembrane</keyword>
<dbReference type="Pfam" id="PF03600">
    <property type="entry name" value="CitMHS"/>
    <property type="match status" value="1"/>
</dbReference>
<feature type="transmembrane region" description="Helical" evidence="6">
    <location>
        <begin position="179"/>
        <end position="199"/>
    </location>
</feature>
<keyword evidence="5 6" id="KW-0472">Membrane</keyword>
<evidence type="ECO:0000313" key="9">
    <source>
        <dbReference type="Proteomes" id="UP000754226"/>
    </source>
</evidence>
<comment type="subcellular location">
    <subcellularLocation>
        <location evidence="1">Membrane</location>
        <topology evidence="1">Multi-pass membrane protein</topology>
    </subcellularLocation>
</comment>
<feature type="transmembrane region" description="Helical" evidence="6">
    <location>
        <begin position="387"/>
        <end position="407"/>
    </location>
</feature>
<accession>A0A943EFS9</accession>
<evidence type="ECO:0000256" key="5">
    <source>
        <dbReference type="ARBA" id="ARBA00023136"/>
    </source>
</evidence>
<feature type="transmembrane region" description="Helical" evidence="6">
    <location>
        <begin position="243"/>
        <end position="274"/>
    </location>
</feature>
<feature type="transmembrane region" description="Helical" evidence="6">
    <location>
        <begin position="27"/>
        <end position="48"/>
    </location>
</feature>
<feature type="transmembrane region" description="Helical" evidence="6">
    <location>
        <begin position="139"/>
        <end position="159"/>
    </location>
</feature>
<proteinExistence type="predicted"/>
<dbReference type="PANTHER" id="PTHR30354">
    <property type="entry name" value="GNT FAMILY GLUCONATE TRANSPORTER"/>
    <property type="match status" value="1"/>
</dbReference>
<evidence type="ECO:0000313" key="8">
    <source>
        <dbReference type="EMBL" id="MBS5519331.1"/>
    </source>
</evidence>
<feature type="transmembrane region" description="Helical" evidence="6">
    <location>
        <begin position="322"/>
        <end position="342"/>
    </location>
</feature>
<feature type="transmembrane region" description="Helical" evidence="6">
    <location>
        <begin position="419"/>
        <end position="437"/>
    </location>
</feature>
<dbReference type="GO" id="GO:0005886">
    <property type="term" value="C:plasma membrane"/>
    <property type="evidence" value="ECO:0007669"/>
    <property type="project" value="TreeGrafter"/>
</dbReference>
<sequence>MLLGLVGFAMIFLVVYLLISGKVSPMVIFVAVPFVAALICGFTPAQIFEFMKKGVTTTMSTAVLFLFSIVYFSIMNDVGLFDPLVNFLVKRAGSNIVLVTIATGLIATVGHLDGTTASTMLITVPAVLPIYKKLHMRPVVICCIIAAAISIMNLVPWGGPAARTAIITGRDVNAIWHELIPLQGVGLLLVIAFSAYLGMLEKARGAGINPTGKAAELSEELNTDNGSGDPDELKRPKLIWANALVTAGVILLMCLTKIPLYGAFMIGLACALAINFKGAKAQAKAVSNHAAAALGTPMILLTTGVFLGVLKNTKMMDAMANMLIGIMPQAIGSHLPIFIGALSGPIGMLLGTDSFFFGFMPLVLGVGEKFAASAHDISMAMLIGKDFTILVTPHNATTFLLCGLAGVSIKEHLKFCTPYLWVLSWITLAIAAVLGIVGI</sequence>
<dbReference type="AlphaFoldDB" id="A0A943EFS9"/>
<feature type="domain" description="Citrate transporter-like" evidence="7">
    <location>
        <begin position="17"/>
        <end position="384"/>
    </location>
</feature>
<gene>
    <name evidence="8" type="ORF">KHX13_03205</name>
</gene>
<dbReference type="PANTHER" id="PTHR30354:SF26">
    <property type="entry name" value="TRANSPORTER, PUTATIVE-RELATED"/>
    <property type="match status" value="1"/>
</dbReference>
<dbReference type="EMBL" id="JAGZCZ010000003">
    <property type="protein sequence ID" value="MBS5519331.1"/>
    <property type="molecule type" value="Genomic_DNA"/>
</dbReference>
<organism evidence="8 9">
    <name type="scientific">Acidaminococcus intestini</name>
    <dbReference type="NCBI Taxonomy" id="187327"/>
    <lineage>
        <taxon>Bacteria</taxon>
        <taxon>Bacillati</taxon>
        <taxon>Bacillota</taxon>
        <taxon>Negativicutes</taxon>
        <taxon>Acidaminococcales</taxon>
        <taxon>Acidaminococcaceae</taxon>
        <taxon>Acidaminococcus</taxon>
    </lineage>
</organism>
<feature type="transmembrane region" description="Helical" evidence="6">
    <location>
        <begin position="286"/>
        <end position="310"/>
    </location>
</feature>
<name>A0A943EFS9_9FIRM</name>
<dbReference type="InterPro" id="IPR004680">
    <property type="entry name" value="Cit_transptr-like_dom"/>
</dbReference>
<dbReference type="InterPro" id="IPR003474">
    <property type="entry name" value="Glcn_transporter"/>
</dbReference>
<evidence type="ECO:0000256" key="1">
    <source>
        <dbReference type="ARBA" id="ARBA00004141"/>
    </source>
</evidence>
<evidence type="ECO:0000256" key="2">
    <source>
        <dbReference type="ARBA" id="ARBA00022448"/>
    </source>
</evidence>